<evidence type="ECO:0000313" key="3">
    <source>
        <dbReference type="Proteomes" id="UP000494165"/>
    </source>
</evidence>
<feature type="chain" id="PRO_5035835647" evidence="1">
    <location>
        <begin position="24"/>
        <end position="383"/>
    </location>
</feature>
<dbReference type="PANTHER" id="PTHR11440">
    <property type="entry name" value="LECITHIN-CHOLESTEROL ACYLTRANSFERASE-RELATED"/>
    <property type="match status" value="1"/>
</dbReference>
<dbReference type="OrthoDB" id="190846at2759"/>
<dbReference type="Pfam" id="PF02450">
    <property type="entry name" value="LCAT"/>
    <property type="match status" value="1"/>
</dbReference>
<dbReference type="SUPFAM" id="SSF53474">
    <property type="entry name" value="alpha/beta-Hydrolases"/>
    <property type="match status" value="1"/>
</dbReference>
<protein>
    <submittedName>
        <fullName evidence="2">Uncharacterized protein</fullName>
    </submittedName>
</protein>
<dbReference type="GO" id="GO:0008374">
    <property type="term" value="F:O-acyltransferase activity"/>
    <property type="evidence" value="ECO:0007669"/>
    <property type="project" value="InterPro"/>
</dbReference>
<evidence type="ECO:0000313" key="2">
    <source>
        <dbReference type="EMBL" id="CAB3373511.1"/>
    </source>
</evidence>
<organism evidence="2 3">
    <name type="scientific">Cloeon dipterum</name>
    <dbReference type="NCBI Taxonomy" id="197152"/>
    <lineage>
        <taxon>Eukaryota</taxon>
        <taxon>Metazoa</taxon>
        <taxon>Ecdysozoa</taxon>
        <taxon>Arthropoda</taxon>
        <taxon>Hexapoda</taxon>
        <taxon>Insecta</taxon>
        <taxon>Pterygota</taxon>
        <taxon>Palaeoptera</taxon>
        <taxon>Ephemeroptera</taxon>
        <taxon>Pisciforma</taxon>
        <taxon>Baetidae</taxon>
        <taxon>Cloeon</taxon>
    </lineage>
</organism>
<keyword evidence="3" id="KW-1185">Reference proteome</keyword>
<keyword evidence="1" id="KW-0732">Signal</keyword>
<dbReference type="EMBL" id="CADEPI010000086">
    <property type="protein sequence ID" value="CAB3373511.1"/>
    <property type="molecule type" value="Genomic_DNA"/>
</dbReference>
<dbReference type="AlphaFoldDB" id="A0A8S1CW53"/>
<evidence type="ECO:0000256" key="1">
    <source>
        <dbReference type="SAM" id="SignalP"/>
    </source>
</evidence>
<dbReference type="Gene3D" id="3.40.50.1820">
    <property type="entry name" value="alpha/beta hydrolase"/>
    <property type="match status" value="1"/>
</dbReference>
<accession>A0A8S1CW53</accession>
<dbReference type="InterPro" id="IPR003386">
    <property type="entry name" value="LACT/PDAT_acylTrfase"/>
</dbReference>
<name>A0A8S1CW53_9INSE</name>
<dbReference type="Proteomes" id="UP000494165">
    <property type="component" value="Unassembled WGS sequence"/>
</dbReference>
<feature type="signal peptide" evidence="1">
    <location>
        <begin position="1"/>
        <end position="23"/>
    </location>
</feature>
<gene>
    <name evidence="2" type="ORF">CLODIP_2_CD15165</name>
</gene>
<dbReference type="GO" id="GO:0006629">
    <property type="term" value="P:lipid metabolic process"/>
    <property type="evidence" value="ECO:0007669"/>
    <property type="project" value="InterPro"/>
</dbReference>
<comment type="caution">
    <text evidence="2">The sequence shown here is derived from an EMBL/GenBank/DDBJ whole genome shotgun (WGS) entry which is preliminary data.</text>
</comment>
<proteinExistence type="predicted"/>
<dbReference type="InterPro" id="IPR029058">
    <property type="entry name" value="AB_hydrolase_fold"/>
</dbReference>
<reference evidence="2 3" key="1">
    <citation type="submission" date="2020-04" db="EMBL/GenBank/DDBJ databases">
        <authorList>
            <person name="Alioto T."/>
            <person name="Alioto T."/>
            <person name="Gomez Garrido J."/>
        </authorList>
    </citation>
    <scope>NUCLEOTIDE SEQUENCE [LARGE SCALE GENOMIC DNA]</scope>
</reference>
<sequence>MPTEKYTPLGLLSILLLISASTGATEAAIRHPIVLVPGDGGSQIDAKLNKTEVVHYLCEKKTNDFFNTWLNLELLVPVVIDCLVDNLRLVYNNETRTTSNSPGVETRVPGFGDTSSVEWLDPSQLSLSKYFNNIANTLVSKLNYTRGVDLHGAPYDFRKAPNEHEEFFANMEATIEETVKRNGQSAVIVTHSMGGLMALAFLQRQSQSWKDKHVNSLVTLAAPWGGSVKTVKVFVTGDNLGVIILSSGTLKDQQITSPSLAWLLPSSLFWKPEEPLVLTPEKNYSLSNLRDYFSDIDWLTGWEMRKDTEKYSLNFTAPGVEVHCAHGVGVATVEQLKYAKDKFPDSSPELIMGDGDGTVNLRSLEGCSKWKQAQNNGLTPDHI</sequence>